<dbReference type="GeneID" id="84592971"/>
<dbReference type="AlphaFoldDB" id="A0AAJ8BY62"/>
<reference evidence="1" key="2">
    <citation type="submission" date="2025-08" db="UniProtKB">
        <authorList>
            <consortium name="RefSeq"/>
        </authorList>
    </citation>
    <scope>IDENTIFICATION</scope>
</reference>
<reference evidence="1" key="1">
    <citation type="submission" date="2025-02" db="EMBL/GenBank/DDBJ databases">
        <authorList>
            <consortium name="NCBI Genome Project"/>
        </authorList>
    </citation>
    <scope>NUCLEOTIDE SEQUENCE</scope>
</reference>
<organism evidence="1">
    <name type="scientific">Aspergillus niger</name>
    <dbReference type="NCBI Taxonomy" id="5061"/>
    <lineage>
        <taxon>Eukaryota</taxon>
        <taxon>Fungi</taxon>
        <taxon>Dikarya</taxon>
        <taxon>Ascomycota</taxon>
        <taxon>Pezizomycotina</taxon>
        <taxon>Eurotiomycetes</taxon>
        <taxon>Eurotiomycetidae</taxon>
        <taxon>Eurotiales</taxon>
        <taxon>Aspergillaceae</taxon>
        <taxon>Aspergillus</taxon>
        <taxon>Aspergillus subgen. Circumdati</taxon>
    </lineage>
</organism>
<evidence type="ECO:0000313" key="1">
    <source>
        <dbReference type="RefSeq" id="XP_059604676.1"/>
    </source>
</evidence>
<accession>A0AAJ8BY62</accession>
<dbReference type="RefSeq" id="XP_059604676.1">
    <property type="nucleotide sequence ID" value="XM_059744200.1"/>
</dbReference>
<proteinExistence type="predicted"/>
<protein>
    <submittedName>
        <fullName evidence="1">Uncharacterized protein</fullName>
    </submittedName>
</protein>
<gene>
    <name evidence="1" type="ORF">An14g03880</name>
</gene>
<dbReference type="VEuPathDB" id="FungiDB:An14g03880"/>
<name>A0AAJ8BY62_ASPNG</name>
<dbReference type="KEGG" id="ang:An14g03880"/>
<sequence>MSSCVLFNPISFILEYSVGSRGFCMDQPSSLALQCGGTPIISHLFIFHSPAIPRSILNHSLSSLSANTFQEDISTSFSKSIQAWLDAIQFGCITITQITFGILVSLCGSSHMPDFLCRHASIRTLKVPSAPPRASSLGLRNDQQALRVQQVLTIIDISVVEAEGTDTNAQIIDLQRGLFIAAPTVLMQGYMFPNASTCDALQHYPCKVGNCD</sequence>